<dbReference type="RefSeq" id="WP_013483878.1">
    <property type="nucleotide sequence ID" value="NC_014825.1"/>
</dbReference>
<dbReference type="OrthoDB" id="1839742at2"/>
<evidence type="ECO:0000259" key="3">
    <source>
        <dbReference type="PROSITE" id="PS51737"/>
    </source>
</evidence>
<keyword evidence="5" id="KW-0614">Plasmid</keyword>
<dbReference type="InterPro" id="IPR038109">
    <property type="entry name" value="DNA_bind_recomb_sf"/>
</dbReference>
<dbReference type="SMART" id="SM00857">
    <property type="entry name" value="Resolvase"/>
    <property type="match status" value="1"/>
</dbReference>
<dbReference type="Proteomes" id="UP000006919">
    <property type="component" value="Plasmid pRUMAL02"/>
</dbReference>
<dbReference type="EMBL" id="CP002405">
    <property type="protein sequence ID" value="ADU24338.1"/>
    <property type="molecule type" value="Genomic_DNA"/>
</dbReference>
<gene>
    <name evidence="4" type="ordered locus">Rumal_2253</name>
    <name evidence="5" type="ordered locus">Rumal_3915</name>
</gene>
<dbReference type="STRING" id="697329.Rumal_2253"/>
<name>E6UCQ9_RUMA7</name>
<reference evidence="4 6" key="2">
    <citation type="journal article" date="2011" name="J. Bacteriol.">
        <title>Complete genome of the cellulolytic ruminal bacterium Ruminococcus albus 7.</title>
        <authorList>
            <person name="Suen G."/>
            <person name="Stevenson D.M."/>
            <person name="Bruce D.C."/>
            <person name="Chertkov O."/>
            <person name="Copeland A."/>
            <person name="Cheng J.F."/>
            <person name="Detter C."/>
            <person name="Detter J.C."/>
            <person name="Goodwin L.A."/>
            <person name="Han C.S."/>
            <person name="Hauser L.J."/>
            <person name="Ivanova N.N."/>
            <person name="Kyrpides N.C."/>
            <person name="Land M.L."/>
            <person name="Lapidus A."/>
            <person name="Lucas S."/>
            <person name="Ovchinnikova G."/>
            <person name="Pitluck S."/>
            <person name="Tapia R."/>
            <person name="Woyke T."/>
            <person name="Boyum J."/>
            <person name="Mead D."/>
            <person name="Weimer P.J."/>
        </authorList>
    </citation>
    <scope>NUCLEOTIDE SEQUENCE [LARGE SCALE GENOMIC DNA]</scope>
    <source>
        <strain evidence="4">7</strain>
        <strain evidence="6">ATCC 27210 / DSM 20455 / JCM 14654 / NCDO 2250 / 7</strain>
        <plasmid evidence="6">pRUMAL02</plasmid>
    </source>
</reference>
<dbReference type="Gene3D" id="3.90.1750.20">
    <property type="entry name" value="Putative Large Serine Recombinase, Chain B, Domain 2"/>
    <property type="match status" value="1"/>
</dbReference>
<dbReference type="KEGG" id="ral:Rumal_3915"/>
<keyword evidence="1" id="KW-0175">Coiled coil</keyword>
<evidence type="ECO:0000256" key="1">
    <source>
        <dbReference type="SAM" id="Coils"/>
    </source>
</evidence>
<evidence type="ECO:0000313" key="5">
    <source>
        <dbReference type="EMBL" id="ADU24338.1"/>
    </source>
</evidence>
<sequence>MPKNNDMASNVTMIPALSPAELKQSKYRQIRVAAYCRVSTDSEEQANSYQVQIEYYTNLINSNPEWTLAGIFADEGISGTQTKNRKQFNKMIRKCQQKKIDLVLCKSISRFARNTVDCLEYIRELRLLGIGVIFEKENINTMMMNSEFIISLYGSFAQAESESISKNVSWGIEKSFREGKVKYVLDKTLGYRMGEDGVPYIVEEEAEIVRRIYVMFLDGMSMQGIADQLQSEGIKRRSGSSTWNRANVNFILKNEKYAGDAILQKSYTIDCITHKRVKNNGEKNKYIVHDCHPAIIDRDTYNRVQQELAKRGAIKKRSAKARTELGQYSSKYALTDILICGECGTAYRRVTWTSHGHKRIVWRCISRLDHGSKYCKHSPSISEESLQNAIVKALNAVYSRNGDMLARMEQNILAVIGDNGDMQKQTAKIQKRLEEIEDERDSLVRQITSGAVDEDALDKNFESLNDEEAYLKTQLDDMQTKAKLSDEKKYALMAVGEELRRHDCHLAEYDDVTVRKVIEVIRVLSKNEVQIIFKDGHEMNVAVEK</sequence>
<reference evidence="5" key="1">
    <citation type="submission" date="2010-12" db="EMBL/GenBank/DDBJ databases">
        <title>Complete sequence of plasmid2 of Ruminococcus albus 7.</title>
        <authorList>
            <consortium name="US DOE Joint Genome Institute"/>
            <person name="Lucas S."/>
            <person name="Copeland A."/>
            <person name="Lapidus A."/>
            <person name="Cheng J.-F."/>
            <person name="Bruce D."/>
            <person name="Goodwin L."/>
            <person name="Pitluck S."/>
            <person name="Chertkov O."/>
            <person name="Detter J.C."/>
            <person name="Han C."/>
            <person name="Tapia R."/>
            <person name="Land M."/>
            <person name="Hauser L."/>
            <person name="Kyrpides N."/>
            <person name="Ivanova N."/>
            <person name="Ovchinnikova G."/>
            <person name="Weimer P."/>
            <person name="Mead D."/>
            <person name="Woyke T."/>
        </authorList>
    </citation>
    <scope>NUCLEOTIDE SEQUENCE</scope>
    <source>
        <strain evidence="5">7</strain>
        <plasmid evidence="5">pRUMAL02</plasmid>
    </source>
</reference>
<evidence type="ECO:0000259" key="2">
    <source>
        <dbReference type="PROSITE" id="PS51736"/>
    </source>
</evidence>
<dbReference type="PANTHER" id="PTHR30461:SF23">
    <property type="entry name" value="DNA RECOMBINASE-RELATED"/>
    <property type="match status" value="1"/>
</dbReference>
<dbReference type="CDD" id="cd00338">
    <property type="entry name" value="Ser_Recombinase"/>
    <property type="match status" value="1"/>
</dbReference>
<evidence type="ECO:0000313" key="4">
    <source>
        <dbReference type="EMBL" id="ADU22738.1"/>
    </source>
</evidence>
<protein>
    <submittedName>
        <fullName evidence="4">Resolvase domain</fullName>
    </submittedName>
</protein>
<dbReference type="eggNOG" id="COG1961">
    <property type="taxonomic scope" value="Bacteria"/>
</dbReference>
<dbReference type="InterPro" id="IPR006119">
    <property type="entry name" value="Resolv_N"/>
</dbReference>
<dbReference type="PROSITE" id="PS51736">
    <property type="entry name" value="RECOMBINASES_3"/>
    <property type="match status" value="1"/>
</dbReference>
<proteinExistence type="predicted"/>
<feature type="coiled-coil region" evidence="1">
    <location>
        <begin position="419"/>
        <end position="446"/>
    </location>
</feature>
<evidence type="ECO:0000313" key="6">
    <source>
        <dbReference type="Proteomes" id="UP000006919"/>
    </source>
</evidence>
<feature type="domain" description="Resolvase/invertase-type recombinase catalytic" evidence="2">
    <location>
        <begin position="31"/>
        <end position="179"/>
    </location>
</feature>
<geneLocation type="plasmid" evidence="5 6">
    <name>pRUMAL02</name>
</geneLocation>
<feature type="domain" description="Recombinase" evidence="3">
    <location>
        <begin position="188"/>
        <end position="314"/>
    </location>
</feature>
<dbReference type="InterPro" id="IPR025827">
    <property type="entry name" value="Zn_ribbon_recom_dom"/>
</dbReference>
<organism evidence="4 6">
    <name type="scientific">Ruminococcus albus (strain ATCC 27210 / DSM 20455 / JCM 14654 / NCDO 2250 / 7)</name>
    <dbReference type="NCBI Taxonomy" id="697329"/>
    <lineage>
        <taxon>Bacteria</taxon>
        <taxon>Bacillati</taxon>
        <taxon>Bacillota</taxon>
        <taxon>Clostridia</taxon>
        <taxon>Eubacteriales</taxon>
        <taxon>Oscillospiraceae</taxon>
        <taxon>Ruminococcus</taxon>
    </lineage>
</organism>
<dbReference type="GO" id="GO:0000150">
    <property type="term" value="F:DNA strand exchange activity"/>
    <property type="evidence" value="ECO:0007669"/>
    <property type="project" value="InterPro"/>
</dbReference>
<dbReference type="Pfam" id="PF00239">
    <property type="entry name" value="Resolvase"/>
    <property type="match status" value="1"/>
</dbReference>
<dbReference type="HOGENOM" id="CLU_010686_0_5_9"/>
<dbReference type="GO" id="GO:0003677">
    <property type="term" value="F:DNA binding"/>
    <property type="evidence" value="ECO:0007669"/>
    <property type="project" value="InterPro"/>
</dbReference>
<dbReference type="PROSITE" id="PS51737">
    <property type="entry name" value="RECOMBINASE_DNA_BIND"/>
    <property type="match status" value="1"/>
</dbReference>
<dbReference type="KEGG" id="ral:Rumal_2253"/>
<dbReference type="InterPro" id="IPR036162">
    <property type="entry name" value="Resolvase-like_N_sf"/>
</dbReference>
<dbReference type="AlphaFoldDB" id="E6UCQ9"/>
<dbReference type="InterPro" id="IPR050639">
    <property type="entry name" value="SSR_resolvase"/>
</dbReference>
<dbReference type="EMBL" id="CP002403">
    <property type="protein sequence ID" value="ADU22738.1"/>
    <property type="molecule type" value="Genomic_DNA"/>
</dbReference>
<dbReference type="Proteomes" id="UP000006919">
    <property type="component" value="Chromosome"/>
</dbReference>
<dbReference type="PANTHER" id="PTHR30461">
    <property type="entry name" value="DNA-INVERTASE FROM LAMBDOID PROPHAGE"/>
    <property type="match status" value="1"/>
</dbReference>
<dbReference type="Pfam" id="PF07508">
    <property type="entry name" value="Recombinase"/>
    <property type="match status" value="1"/>
</dbReference>
<dbReference type="InterPro" id="IPR011109">
    <property type="entry name" value="DNA_bind_recombinase_dom"/>
</dbReference>
<accession>E6UCQ9</accession>
<dbReference type="SUPFAM" id="SSF53041">
    <property type="entry name" value="Resolvase-like"/>
    <property type="match status" value="1"/>
</dbReference>
<dbReference type="Gene3D" id="3.40.50.1390">
    <property type="entry name" value="Resolvase, N-terminal catalytic domain"/>
    <property type="match status" value="1"/>
</dbReference>
<dbReference type="Pfam" id="PF13408">
    <property type="entry name" value="Zn_ribbon_recom"/>
    <property type="match status" value="1"/>
</dbReference>